<dbReference type="Pfam" id="PF15907">
    <property type="entry name" value="Itfg2"/>
    <property type="match status" value="1"/>
</dbReference>
<accession>A0A9N9MP79</accession>
<dbReference type="EMBL" id="OU892280">
    <property type="protein sequence ID" value="CAG9768159.1"/>
    <property type="molecule type" value="Genomic_DNA"/>
</dbReference>
<evidence type="ECO:0000313" key="2">
    <source>
        <dbReference type="EMBL" id="CAG9768159.1"/>
    </source>
</evidence>
<dbReference type="Proteomes" id="UP001152799">
    <property type="component" value="Chromosome 4"/>
</dbReference>
<evidence type="ECO:0008006" key="4">
    <source>
        <dbReference type="Google" id="ProtNLM"/>
    </source>
</evidence>
<keyword evidence="3" id="KW-1185">Reference proteome</keyword>
<dbReference type="InterPro" id="IPR031793">
    <property type="entry name" value="KICSTOR_ITFG2"/>
</dbReference>
<dbReference type="PANTHER" id="PTHR16317:SF1">
    <property type="entry name" value="KICSTOR COMPLEX PROTEIN ITFG2"/>
    <property type="match status" value="1"/>
</dbReference>
<feature type="compositionally biased region" description="Low complexity" evidence="1">
    <location>
        <begin position="120"/>
        <end position="137"/>
    </location>
</feature>
<feature type="compositionally biased region" description="Acidic residues" evidence="1">
    <location>
        <begin position="98"/>
        <end position="115"/>
    </location>
</feature>
<name>A0A9N9MP79_9CUCU</name>
<dbReference type="SUPFAM" id="SSF69318">
    <property type="entry name" value="Integrin alpha N-terminal domain"/>
    <property type="match status" value="1"/>
</dbReference>
<protein>
    <recommendedName>
        <fullName evidence="4">Integrin-alpha FG-GAP repeat-containing protein 2</fullName>
    </recommendedName>
</protein>
<gene>
    <name evidence="2" type="ORF">CEUTPL_LOCUS8706</name>
</gene>
<proteinExistence type="predicted"/>
<feature type="region of interest" description="Disordered" evidence="1">
    <location>
        <begin position="95"/>
        <end position="138"/>
    </location>
</feature>
<evidence type="ECO:0000313" key="3">
    <source>
        <dbReference type="Proteomes" id="UP001152799"/>
    </source>
</evidence>
<dbReference type="PANTHER" id="PTHR16317">
    <property type="entry name" value="INTEGRIN ALPHA REPEAT DOMAIN-CONTAINING"/>
    <property type="match status" value="1"/>
</dbReference>
<dbReference type="AlphaFoldDB" id="A0A9N9MP79"/>
<evidence type="ECO:0000256" key="1">
    <source>
        <dbReference type="SAM" id="MobiDB-lite"/>
    </source>
</evidence>
<dbReference type="OrthoDB" id="9996127at2759"/>
<reference evidence="2" key="1">
    <citation type="submission" date="2022-01" db="EMBL/GenBank/DDBJ databases">
        <authorList>
            <person name="King R."/>
        </authorList>
    </citation>
    <scope>NUCLEOTIDE SEQUENCE</scope>
</reference>
<dbReference type="GO" id="GO:0032006">
    <property type="term" value="P:regulation of TOR signaling"/>
    <property type="evidence" value="ECO:0007669"/>
    <property type="project" value="TreeGrafter"/>
</dbReference>
<sequence>MRAISLVQKLEFEFSGNIARNAVTLGDLDNDGCNELVIGNDEGVIAIFKGKEKIQTITGLTFVACVEIGDIRNEGKNSLVIVTADGWCHIYEVHSQEEESTSDEAEINESVDEVDGQGPSSAAATTETQSSSESTLDSDLKNTKVLKTPLVCVHIQRIPANIKNLLLGDVDSDGQIEVVVGLTDRVIRSYRFVKNPCKTTNDFFKENAKPEEKFLGKLVAINKWECANQIGSITLHHSYNGRPSILVGQPGGTFMRIRCQMDEGEEELNRSDGSNNGNLPGSIDYQFLGISRMRNPNISTEILGDLKSYASAESVGKIGESTNISPPYALATLDGTIMLVQDEVILWAIAVDHQVFALTKLDVTRNGSDDIVVCSWDGQTYILDQSKNSVRFHLEEPVRAFQSGWYYLNPDQPSVTALVYVTFKNTIIIYYDIPLKNLICKKFEPDEATLSQLFVDKSRNPEQALEYVKNMDKKSKAELVSSLLYDD</sequence>
<organism evidence="2 3">
    <name type="scientific">Ceutorhynchus assimilis</name>
    <name type="common">cabbage seed weevil</name>
    <dbReference type="NCBI Taxonomy" id="467358"/>
    <lineage>
        <taxon>Eukaryota</taxon>
        <taxon>Metazoa</taxon>
        <taxon>Ecdysozoa</taxon>
        <taxon>Arthropoda</taxon>
        <taxon>Hexapoda</taxon>
        <taxon>Insecta</taxon>
        <taxon>Pterygota</taxon>
        <taxon>Neoptera</taxon>
        <taxon>Endopterygota</taxon>
        <taxon>Coleoptera</taxon>
        <taxon>Polyphaga</taxon>
        <taxon>Cucujiformia</taxon>
        <taxon>Curculionidae</taxon>
        <taxon>Ceutorhynchinae</taxon>
        <taxon>Ceutorhynchus</taxon>
    </lineage>
</organism>
<dbReference type="InterPro" id="IPR028994">
    <property type="entry name" value="Integrin_alpha_N"/>
</dbReference>